<protein>
    <submittedName>
        <fullName evidence="2">Uncharacterized protein</fullName>
    </submittedName>
</protein>
<evidence type="ECO:0000256" key="1">
    <source>
        <dbReference type="SAM" id="MobiDB-lite"/>
    </source>
</evidence>
<feature type="region of interest" description="Disordered" evidence="1">
    <location>
        <begin position="276"/>
        <end position="295"/>
    </location>
</feature>
<sequence length="384" mass="39525">MQGLLGAISQLTVQQQQQQQQLLQQETCIAKLAAAIPTAAAVSASALGVLHCSISSLALVSGVLGGSSNSGDVLSLTLSLRNTGKLLLPGGWSVLLTHASSCGAEHVMLAAPLGALKSGAEWKQQCHVIFGARGSARHRAYNGHLRVVLCWHGSSAGGPGTQCCGLLLLHSVNVDALHLLQLGRGSSSVAQLPVRAAAQSPGAQASASIETASLLLQLPISLHNTLVAAEPLLQQLLAQGLSTQPNLGSQQEDWQAAAMPTGTFSLLLPPNQQFVAGGRGSGSATRSGSFPGSNRTPVSVSISAEVLNAAVRGGSGGSQLRVSAASADPAALLAMHCGVSQHVGDWCRAQHNRRRSTGVRSSLRAAQQRQQLRRMKRCLCSSGS</sequence>
<evidence type="ECO:0000313" key="3">
    <source>
        <dbReference type="Proteomes" id="UP001055712"/>
    </source>
</evidence>
<accession>A0A9D4YT26</accession>
<reference evidence="2" key="1">
    <citation type="journal article" date="2019" name="Plant J.">
        <title>Chlorella vulgaris genome assembly and annotation reveals the molecular basis for metabolic acclimation to high light conditions.</title>
        <authorList>
            <person name="Cecchin M."/>
            <person name="Marcolungo L."/>
            <person name="Rossato M."/>
            <person name="Girolomoni L."/>
            <person name="Cosentino E."/>
            <person name="Cuine S."/>
            <person name="Li-Beisson Y."/>
            <person name="Delledonne M."/>
            <person name="Ballottari M."/>
        </authorList>
    </citation>
    <scope>NUCLEOTIDE SEQUENCE</scope>
    <source>
        <strain evidence="2">211/11P</strain>
    </source>
</reference>
<organism evidence="2 3">
    <name type="scientific">Chlorella vulgaris</name>
    <name type="common">Green alga</name>
    <dbReference type="NCBI Taxonomy" id="3077"/>
    <lineage>
        <taxon>Eukaryota</taxon>
        <taxon>Viridiplantae</taxon>
        <taxon>Chlorophyta</taxon>
        <taxon>core chlorophytes</taxon>
        <taxon>Trebouxiophyceae</taxon>
        <taxon>Chlorellales</taxon>
        <taxon>Chlorellaceae</taxon>
        <taxon>Chlorella clade</taxon>
        <taxon>Chlorella</taxon>
    </lineage>
</organism>
<reference evidence="2" key="2">
    <citation type="submission" date="2020-11" db="EMBL/GenBank/DDBJ databases">
        <authorList>
            <person name="Cecchin M."/>
            <person name="Marcolungo L."/>
            <person name="Rossato M."/>
            <person name="Girolomoni L."/>
            <person name="Cosentino E."/>
            <person name="Cuine S."/>
            <person name="Li-Beisson Y."/>
            <person name="Delledonne M."/>
            <person name="Ballottari M."/>
        </authorList>
    </citation>
    <scope>NUCLEOTIDE SEQUENCE</scope>
    <source>
        <strain evidence="2">211/11P</strain>
        <tissue evidence="2">Whole cell</tissue>
    </source>
</reference>
<keyword evidence="3" id="KW-1185">Reference proteome</keyword>
<comment type="caution">
    <text evidence="2">The sequence shown here is derived from an EMBL/GenBank/DDBJ whole genome shotgun (WGS) entry which is preliminary data.</text>
</comment>
<dbReference type="AlphaFoldDB" id="A0A9D4YT26"/>
<gene>
    <name evidence="2" type="ORF">D9Q98_008208</name>
</gene>
<dbReference type="EMBL" id="SIDB01000012">
    <property type="protein sequence ID" value="KAI3424822.1"/>
    <property type="molecule type" value="Genomic_DNA"/>
</dbReference>
<evidence type="ECO:0000313" key="2">
    <source>
        <dbReference type="EMBL" id="KAI3424822.1"/>
    </source>
</evidence>
<proteinExistence type="predicted"/>
<name>A0A9D4YT26_CHLVU</name>
<dbReference type="Proteomes" id="UP001055712">
    <property type="component" value="Unassembled WGS sequence"/>
</dbReference>